<accession>A0A1H6UMJ6</accession>
<dbReference type="EMBL" id="FNYC01000003">
    <property type="protein sequence ID" value="SEI92896.1"/>
    <property type="molecule type" value="Genomic_DNA"/>
</dbReference>
<name>A0A1H6UMJ6_9GAMM</name>
<gene>
    <name evidence="1" type="ORF">SAMN04487997_2069</name>
</gene>
<dbReference type="STRING" id="529704.SAMN02927913_1658"/>
<evidence type="ECO:0000313" key="1">
    <source>
        <dbReference type="EMBL" id="SEI92896.1"/>
    </source>
</evidence>
<dbReference type="AlphaFoldDB" id="A0A1H6UMJ6"/>
<protein>
    <submittedName>
        <fullName evidence="1">Uncharacterized protein</fullName>
    </submittedName>
</protein>
<proteinExistence type="predicted"/>
<dbReference type="RefSeq" id="WP_091335838.1">
    <property type="nucleotide sequence ID" value="NZ_FNYC01000003.1"/>
</dbReference>
<organism evidence="1 2">
    <name type="scientific">Frateuria terrea</name>
    <dbReference type="NCBI Taxonomy" id="529704"/>
    <lineage>
        <taxon>Bacteria</taxon>
        <taxon>Pseudomonadati</taxon>
        <taxon>Pseudomonadota</taxon>
        <taxon>Gammaproteobacteria</taxon>
        <taxon>Lysobacterales</taxon>
        <taxon>Rhodanobacteraceae</taxon>
        <taxon>Frateuria</taxon>
    </lineage>
</organism>
<reference evidence="1 2" key="1">
    <citation type="submission" date="2016-10" db="EMBL/GenBank/DDBJ databases">
        <authorList>
            <person name="de Groot N.N."/>
        </authorList>
    </citation>
    <scope>NUCLEOTIDE SEQUENCE [LARGE SCALE GENOMIC DNA]</scope>
    <source>
        <strain evidence="1 2">DSM 26515</strain>
    </source>
</reference>
<dbReference type="Proteomes" id="UP000199420">
    <property type="component" value="Unassembled WGS sequence"/>
</dbReference>
<evidence type="ECO:0000313" key="2">
    <source>
        <dbReference type="Proteomes" id="UP000199420"/>
    </source>
</evidence>
<keyword evidence="2" id="KW-1185">Reference proteome</keyword>
<sequence length="110" mass="11805">MADESVKVVLHASTDHYGDINPYEATYAALSAALGVGTIISDVTTGEDAGRWADHVVDDLHTAQRIILRAAKSSLEALWLDNWRAHALLGEYGSEAKARAEAGREGEVQS</sequence>